<dbReference type="OrthoDB" id="2786616at2759"/>
<sequence length="145" mass="17203">MPPTGPDTIQLVVMEWVYIWVTPFPDEFWTKIIAVCITWPPTKVGEWFQFRRNIALRAAKEKHQPHPFRKPHEVVPVKVDGRTLDLRGVALGDGTKPWTDARFAHSMNHRFDYVMETWNERYSKMEYEARLVREYGEKLSRSEVE</sequence>
<dbReference type="InterPro" id="IPR009057">
    <property type="entry name" value="Homeodomain-like_sf"/>
</dbReference>
<proteinExistence type="predicted"/>
<dbReference type="AlphaFoldDB" id="A0A165THB6"/>
<evidence type="ECO:0000313" key="1">
    <source>
        <dbReference type="EMBL" id="KZT73442.1"/>
    </source>
</evidence>
<name>A0A165THB6_9APHY</name>
<keyword evidence="2" id="KW-1185">Reference proteome</keyword>
<organism evidence="1 2">
    <name type="scientific">Daedalea quercina L-15889</name>
    <dbReference type="NCBI Taxonomy" id="1314783"/>
    <lineage>
        <taxon>Eukaryota</taxon>
        <taxon>Fungi</taxon>
        <taxon>Dikarya</taxon>
        <taxon>Basidiomycota</taxon>
        <taxon>Agaricomycotina</taxon>
        <taxon>Agaricomycetes</taxon>
        <taxon>Polyporales</taxon>
        <taxon>Fomitopsis</taxon>
    </lineage>
</organism>
<evidence type="ECO:0000313" key="2">
    <source>
        <dbReference type="Proteomes" id="UP000076727"/>
    </source>
</evidence>
<dbReference type="EMBL" id="KV429037">
    <property type="protein sequence ID" value="KZT73442.1"/>
    <property type="molecule type" value="Genomic_DNA"/>
</dbReference>
<accession>A0A165THB6</accession>
<dbReference type="Proteomes" id="UP000076727">
    <property type="component" value="Unassembled WGS sequence"/>
</dbReference>
<dbReference type="SUPFAM" id="SSF46689">
    <property type="entry name" value="Homeodomain-like"/>
    <property type="match status" value="1"/>
</dbReference>
<reference evidence="1 2" key="1">
    <citation type="journal article" date="2016" name="Mol. Biol. Evol.">
        <title>Comparative Genomics of Early-Diverging Mushroom-Forming Fungi Provides Insights into the Origins of Lignocellulose Decay Capabilities.</title>
        <authorList>
            <person name="Nagy L.G."/>
            <person name="Riley R."/>
            <person name="Tritt A."/>
            <person name="Adam C."/>
            <person name="Daum C."/>
            <person name="Floudas D."/>
            <person name="Sun H."/>
            <person name="Yadav J.S."/>
            <person name="Pangilinan J."/>
            <person name="Larsson K.H."/>
            <person name="Matsuura K."/>
            <person name="Barry K."/>
            <person name="Labutti K."/>
            <person name="Kuo R."/>
            <person name="Ohm R.A."/>
            <person name="Bhattacharya S.S."/>
            <person name="Shirouzu T."/>
            <person name="Yoshinaga Y."/>
            <person name="Martin F.M."/>
            <person name="Grigoriev I.V."/>
            <person name="Hibbett D.S."/>
        </authorList>
    </citation>
    <scope>NUCLEOTIDE SEQUENCE [LARGE SCALE GENOMIC DNA]</scope>
    <source>
        <strain evidence="1 2">L-15889</strain>
    </source>
</reference>
<protein>
    <submittedName>
        <fullName evidence="1">Uncharacterized protein</fullName>
    </submittedName>
</protein>
<gene>
    <name evidence="1" type="ORF">DAEQUDRAFT_722057</name>
</gene>